<comment type="caution">
    <text evidence="5">Lacks conserved residue(s) required for the propagation of feature annotation.</text>
</comment>
<keyword evidence="3 5" id="KW-1133">Transmembrane helix</keyword>
<evidence type="ECO:0000256" key="5">
    <source>
        <dbReference type="RuleBase" id="RU361157"/>
    </source>
</evidence>
<reference evidence="7 8" key="1">
    <citation type="submission" date="2019-11" db="EMBL/GenBank/DDBJ databases">
        <title>Genome sequence of Moorella glycerini DSM11254.</title>
        <authorList>
            <person name="Poehlein A."/>
            <person name="Boeer T."/>
            <person name="Daniel R."/>
        </authorList>
    </citation>
    <scope>NUCLEOTIDE SEQUENCE [LARGE SCALE GENOMIC DNA]</scope>
    <source>
        <strain evidence="7 8">DSM 11254</strain>
    </source>
</reference>
<dbReference type="PROSITE" id="PS51012">
    <property type="entry name" value="ABC_TM2"/>
    <property type="match status" value="1"/>
</dbReference>
<dbReference type="PANTHER" id="PTHR43229">
    <property type="entry name" value="NODULATION PROTEIN J"/>
    <property type="match status" value="1"/>
</dbReference>
<evidence type="ECO:0000259" key="6">
    <source>
        <dbReference type="PROSITE" id="PS51012"/>
    </source>
</evidence>
<name>A0A6I5ZRD2_9FIRM</name>
<comment type="subcellular location">
    <subcellularLocation>
        <location evidence="5">Cell membrane</location>
        <topology evidence="5">Multi-pass membrane protein</topology>
    </subcellularLocation>
    <subcellularLocation>
        <location evidence="1">Membrane</location>
        <topology evidence="1">Multi-pass membrane protein</topology>
    </subcellularLocation>
</comment>
<organism evidence="7 8">
    <name type="scientific">Neomoorella glycerini</name>
    <dbReference type="NCBI Taxonomy" id="55779"/>
    <lineage>
        <taxon>Bacteria</taxon>
        <taxon>Bacillati</taxon>
        <taxon>Bacillota</taxon>
        <taxon>Clostridia</taxon>
        <taxon>Neomoorellales</taxon>
        <taxon>Neomoorellaceae</taxon>
        <taxon>Neomoorella</taxon>
    </lineage>
</organism>
<evidence type="ECO:0000313" key="8">
    <source>
        <dbReference type="Proteomes" id="UP000425916"/>
    </source>
</evidence>
<sequence>MKCARRVVVSSDSAEKPINTGLIQPFGPGSGLLAYLTGSLVVAEMEIRKLRHDPTELFTRAVQPVLWLLIFGQAFSRVRAIPTGGVSYQTFMAPGILAQSMMFIAIFYGLSIIWDRDQGILQKLLAMPVPRAAFVTGKALGAGIRALSQVVIILFLALLLRLDMRWSITGIVFSMLTIIVGASFFATLSMIFAAIVKTRERFMGVGQVITMPLFFASNALYPINIMPAWLQALATINPLSYVVELLRGYLLNGTVAGSGHAWAVLLAATAAIQVIAAYLYPLIVT</sequence>
<accession>A0A6I5ZRD2</accession>
<evidence type="ECO:0000256" key="2">
    <source>
        <dbReference type="ARBA" id="ARBA00022692"/>
    </source>
</evidence>
<gene>
    <name evidence="7" type="ORF">MGLY_15030</name>
</gene>
<dbReference type="EMBL" id="CP046244">
    <property type="protein sequence ID" value="QGP92145.1"/>
    <property type="molecule type" value="Genomic_DNA"/>
</dbReference>
<feature type="transmembrane region" description="Helical" evidence="5">
    <location>
        <begin position="96"/>
        <end position="114"/>
    </location>
</feature>
<dbReference type="InterPro" id="IPR051784">
    <property type="entry name" value="Nod_factor_ABC_transporter"/>
</dbReference>
<dbReference type="AlphaFoldDB" id="A0A6I5ZRD2"/>
<protein>
    <recommendedName>
        <fullName evidence="5">Transport permease protein</fullName>
    </recommendedName>
</protein>
<evidence type="ECO:0000256" key="1">
    <source>
        <dbReference type="ARBA" id="ARBA00004141"/>
    </source>
</evidence>
<feature type="transmembrane region" description="Helical" evidence="5">
    <location>
        <begin position="166"/>
        <end position="195"/>
    </location>
</feature>
<keyword evidence="4 5" id="KW-0472">Membrane</keyword>
<dbReference type="Proteomes" id="UP000425916">
    <property type="component" value="Chromosome"/>
</dbReference>
<keyword evidence="5" id="KW-1003">Cell membrane</keyword>
<dbReference type="Pfam" id="PF01061">
    <property type="entry name" value="ABC2_membrane"/>
    <property type="match status" value="1"/>
</dbReference>
<dbReference type="PRINTS" id="PR00164">
    <property type="entry name" value="ABC2TRNSPORT"/>
</dbReference>
<feature type="transmembrane region" description="Helical" evidence="5">
    <location>
        <begin position="262"/>
        <end position="283"/>
    </location>
</feature>
<comment type="similarity">
    <text evidence="5">Belongs to the ABC-2 integral membrane protein family.</text>
</comment>
<feature type="domain" description="ABC transmembrane type-2" evidence="6">
    <location>
        <begin position="55"/>
        <end position="283"/>
    </location>
</feature>
<proteinExistence type="inferred from homology"/>
<dbReference type="GO" id="GO:0140359">
    <property type="term" value="F:ABC-type transporter activity"/>
    <property type="evidence" value="ECO:0007669"/>
    <property type="project" value="InterPro"/>
</dbReference>
<keyword evidence="5" id="KW-0813">Transport</keyword>
<dbReference type="InterPro" id="IPR000412">
    <property type="entry name" value="ABC_2_transport"/>
</dbReference>
<dbReference type="PANTHER" id="PTHR43229:SF2">
    <property type="entry name" value="NODULATION PROTEIN J"/>
    <property type="match status" value="1"/>
</dbReference>
<evidence type="ECO:0000313" key="7">
    <source>
        <dbReference type="EMBL" id="QGP92145.1"/>
    </source>
</evidence>
<keyword evidence="2 5" id="KW-0812">Transmembrane</keyword>
<feature type="transmembrane region" description="Helical" evidence="5">
    <location>
        <begin position="135"/>
        <end position="160"/>
    </location>
</feature>
<dbReference type="InterPro" id="IPR013525">
    <property type="entry name" value="ABC2_TM"/>
</dbReference>
<evidence type="ECO:0000256" key="3">
    <source>
        <dbReference type="ARBA" id="ARBA00022989"/>
    </source>
</evidence>
<evidence type="ECO:0000256" key="4">
    <source>
        <dbReference type="ARBA" id="ARBA00023136"/>
    </source>
</evidence>
<dbReference type="GO" id="GO:0043190">
    <property type="term" value="C:ATP-binding cassette (ABC) transporter complex"/>
    <property type="evidence" value="ECO:0007669"/>
    <property type="project" value="InterPro"/>
</dbReference>
<keyword evidence="8" id="KW-1185">Reference proteome</keyword>
<dbReference type="PIRSF" id="PIRSF006648">
    <property type="entry name" value="DrrB"/>
    <property type="match status" value="1"/>
</dbReference>
<feature type="transmembrane region" description="Helical" evidence="5">
    <location>
        <begin position="57"/>
        <end position="76"/>
    </location>
</feature>
<dbReference type="InterPro" id="IPR047817">
    <property type="entry name" value="ABC2_TM_bact-type"/>
</dbReference>